<sequence length="317" mass="35458">MSTSICNSCGLPSHQRISHRDCLNNPNRLAIGNHNETEEREFNFVQTSTAISAPVCSSCGQEGHQRVTHQDCLNNPNRLAIRERNESDARDLELVHESSENAVPAHNVARVSSNTIPQRHFLGSMDIECTDCHAQLWVQERVYSSSLRRPRFNLCCQQGSVQLPELSPAPTEIIQRLHDTDPNSVHFRSNIRAYNNVLSFTSLGANIDHTVANARGSAYNFRIQGSMYHSIGSLLPNENEAPAFAQIYVLDTSSAETANRHAVAPVPLNDTILQQLQNMMHRLNPFVTSFQSMAEVSRTHGIDNVRMVIRSENTPDH</sequence>
<evidence type="ECO:0000313" key="2">
    <source>
        <dbReference type="Proteomes" id="UP000646827"/>
    </source>
</evidence>
<comment type="caution">
    <text evidence="1">The sequence shown here is derived from an EMBL/GenBank/DDBJ whole genome shotgun (WGS) entry which is preliminary data.</text>
</comment>
<name>A0A8H7V692_9FUNG</name>
<keyword evidence="2" id="KW-1185">Reference proteome</keyword>
<organism evidence="1 2">
    <name type="scientific">Circinella minor</name>
    <dbReference type="NCBI Taxonomy" id="1195481"/>
    <lineage>
        <taxon>Eukaryota</taxon>
        <taxon>Fungi</taxon>
        <taxon>Fungi incertae sedis</taxon>
        <taxon>Mucoromycota</taxon>
        <taxon>Mucoromycotina</taxon>
        <taxon>Mucoromycetes</taxon>
        <taxon>Mucorales</taxon>
        <taxon>Lichtheimiaceae</taxon>
        <taxon>Circinella</taxon>
    </lineage>
</organism>
<protein>
    <recommendedName>
        <fullName evidence="3">Helitron helicase-like domain-containing protein</fullName>
    </recommendedName>
</protein>
<dbReference type="EMBL" id="JAEPRB010001378">
    <property type="protein sequence ID" value="KAG2204923.1"/>
    <property type="molecule type" value="Genomic_DNA"/>
</dbReference>
<evidence type="ECO:0008006" key="3">
    <source>
        <dbReference type="Google" id="ProtNLM"/>
    </source>
</evidence>
<accession>A0A8H7V692</accession>
<dbReference type="PANTHER" id="PTHR45786">
    <property type="entry name" value="DNA BINDING PROTEIN-LIKE"/>
    <property type="match status" value="1"/>
</dbReference>
<dbReference type="OrthoDB" id="2447509at2759"/>
<reference evidence="1 2" key="1">
    <citation type="submission" date="2020-12" db="EMBL/GenBank/DDBJ databases">
        <title>Metabolic potential, ecology and presence of endohyphal bacteria is reflected in genomic diversity of Mucoromycotina.</title>
        <authorList>
            <person name="Muszewska A."/>
            <person name="Okrasinska A."/>
            <person name="Steczkiewicz K."/>
            <person name="Drgas O."/>
            <person name="Orlowska M."/>
            <person name="Perlinska-Lenart U."/>
            <person name="Aleksandrzak-Piekarczyk T."/>
            <person name="Szatraj K."/>
            <person name="Zielenkiewicz U."/>
            <person name="Pilsyk S."/>
            <person name="Malc E."/>
            <person name="Mieczkowski P."/>
            <person name="Kruszewska J.S."/>
            <person name="Biernat P."/>
            <person name="Pawlowska J."/>
        </authorList>
    </citation>
    <scope>NUCLEOTIDE SEQUENCE [LARGE SCALE GENOMIC DNA]</scope>
    <source>
        <strain evidence="1 2">CBS 142.35</strain>
    </source>
</reference>
<dbReference type="Proteomes" id="UP000646827">
    <property type="component" value="Unassembled WGS sequence"/>
</dbReference>
<dbReference type="PANTHER" id="PTHR45786:SF74">
    <property type="entry name" value="ATP-DEPENDENT DNA HELICASE"/>
    <property type="match status" value="1"/>
</dbReference>
<gene>
    <name evidence="1" type="ORF">INT45_006334</name>
</gene>
<proteinExistence type="predicted"/>
<evidence type="ECO:0000313" key="1">
    <source>
        <dbReference type="EMBL" id="KAG2204923.1"/>
    </source>
</evidence>
<dbReference type="AlphaFoldDB" id="A0A8H7V692"/>